<protein>
    <submittedName>
        <fullName evidence="1">Uncharacterized protein</fullName>
    </submittedName>
</protein>
<dbReference type="Proteomes" id="UP001589733">
    <property type="component" value="Unassembled WGS sequence"/>
</dbReference>
<gene>
    <name evidence="1" type="ORF">ACFFLM_12730</name>
</gene>
<reference evidence="1 2" key="1">
    <citation type="submission" date="2024-09" db="EMBL/GenBank/DDBJ databases">
        <authorList>
            <person name="Sun Q."/>
            <person name="Mori K."/>
        </authorList>
    </citation>
    <scope>NUCLEOTIDE SEQUENCE [LARGE SCALE GENOMIC DNA]</scope>
    <source>
        <strain evidence="1 2">JCM 13503</strain>
    </source>
</reference>
<feature type="non-terminal residue" evidence="1">
    <location>
        <position position="1"/>
    </location>
</feature>
<sequence>AAGVHPARVAGHWQDGEDARQAAPWLVRAGDAAVGTLRFADAHGFYTRAEAVFVEAGDAGGAAGVRRTLNALAKRAEEAAS</sequence>
<comment type="caution">
    <text evidence="1">The sequence shown here is derived from an EMBL/GenBank/DDBJ whole genome shotgun (WGS) entry which is preliminary data.</text>
</comment>
<dbReference type="EMBL" id="JBHLYR010000039">
    <property type="protein sequence ID" value="MFB9992834.1"/>
    <property type="molecule type" value="Genomic_DNA"/>
</dbReference>
<keyword evidence="2" id="KW-1185">Reference proteome</keyword>
<evidence type="ECO:0000313" key="1">
    <source>
        <dbReference type="EMBL" id="MFB9992834.1"/>
    </source>
</evidence>
<proteinExistence type="predicted"/>
<name>A0ABV6AZB5_9DEIO</name>
<accession>A0ABV6AZB5</accession>
<organism evidence="1 2">
    <name type="scientific">Deinococcus oregonensis</name>
    <dbReference type="NCBI Taxonomy" id="1805970"/>
    <lineage>
        <taxon>Bacteria</taxon>
        <taxon>Thermotogati</taxon>
        <taxon>Deinococcota</taxon>
        <taxon>Deinococci</taxon>
        <taxon>Deinococcales</taxon>
        <taxon>Deinococcaceae</taxon>
        <taxon>Deinococcus</taxon>
    </lineage>
</organism>
<evidence type="ECO:0000313" key="2">
    <source>
        <dbReference type="Proteomes" id="UP001589733"/>
    </source>
</evidence>